<evidence type="ECO:0000313" key="1">
    <source>
        <dbReference type="EMBL" id="TNN62706.1"/>
    </source>
</evidence>
<keyword evidence="2" id="KW-1185">Reference proteome</keyword>
<protein>
    <submittedName>
        <fullName evidence="1">Uncharacterized protein</fullName>
    </submittedName>
</protein>
<dbReference type="Proteomes" id="UP000314294">
    <property type="component" value="Unassembled WGS sequence"/>
</dbReference>
<evidence type="ECO:0000313" key="2">
    <source>
        <dbReference type="Proteomes" id="UP000314294"/>
    </source>
</evidence>
<organism evidence="1 2">
    <name type="scientific">Liparis tanakae</name>
    <name type="common">Tanaka's snailfish</name>
    <dbReference type="NCBI Taxonomy" id="230148"/>
    <lineage>
        <taxon>Eukaryota</taxon>
        <taxon>Metazoa</taxon>
        <taxon>Chordata</taxon>
        <taxon>Craniata</taxon>
        <taxon>Vertebrata</taxon>
        <taxon>Euteleostomi</taxon>
        <taxon>Actinopterygii</taxon>
        <taxon>Neopterygii</taxon>
        <taxon>Teleostei</taxon>
        <taxon>Neoteleostei</taxon>
        <taxon>Acanthomorphata</taxon>
        <taxon>Eupercaria</taxon>
        <taxon>Perciformes</taxon>
        <taxon>Cottioidei</taxon>
        <taxon>Cottales</taxon>
        <taxon>Liparidae</taxon>
        <taxon>Liparis</taxon>
    </lineage>
</organism>
<dbReference type="EMBL" id="SRLO01000287">
    <property type="protein sequence ID" value="TNN62706.1"/>
    <property type="molecule type" value="Genomic_DNA"/>
</dbReference>
<gene>
    <name evidence="1" type="ORF">EYF80_027048</name>
</gene>
<comment type="caution">
    <text evidence="1">The sequence shown here is derived from an EMBL/GenBank/DDBJ whole genome shotgun (WGS) entry which is preliminary data.</text>
</comment>
<proteinExistence type="predicted"/>
<accession>A0A4Z2HAC2</accession>
<sequence length="267" mass="30150">MCSPVQRDKATAWSFIQTANFEEELYLHDNSVANRYQKLTPHKQVVICYTVTQYQDYDLLKVLLMLFVDQLLDQGYCKQLHAMCGRLQPRSKADRLLYCTWSSSFVSVKRLEEFLVDKWQSQALSNYGMKITSVFVRCCDVDESRQDDDTECGSKTSHVECQVSGALYIGKGCKDWKERWEEFTRLGAESRYTCTVYGALGRECWTSCPLGSNGRWSGLHTCLLDLSATQLQRGAAAHLTPCPRSVSASQVCTPLGSYDVEPAGGTH</sequence>
<reference evidence="1 2" key="1">
    <citation type="submission" date="2019-03" db="EMBL/GenBank/DDBJ databases">
        <title>First draft genome of Liparis tanakae, snailfish: a comprehensive survey of snailfish specific genes.</title>
        <authorList>
            <person name="Kim W."/>
            <person name="Song I."/>
            <person name="Jeong J.-H."/>
            <person name="Kim D."/>
            <person name="Kim S."/>
            <person name="Ryu S."/>
            <person name="Song J.Y."/>
            <person name="Lee S.K."/>
        </authorList>
    </citation>
    <scope>NUCLEOTIDE SEQUENCE [LARGE SCALE GENOMIC DNA]</scope>
    <source>
        <tissue evidence="1">Muscle</tissue>
    </source>
</reference>
<dbReference type="AlphaFoldDB" id="A0A4Z2HAC2"/>
<name>A0A4Z2HAC2_9TELE</name>